<keyword evidence="3" id="KW-1185">Reference proteome</keyword>
<dbReference type="EMBL" id="JBBWRZ010000015">
    <property type="protein sequence ID" value="KAK8222769.1"/>
    <property type="molecule type" value="Genomic_DNA"/>
</dbReference>
<dbReference type="Proteomes" id="UP001492380">
    <property type="component" value="Unassembled WGS sequence"/>
</dbReference>
<evidence type="ECO:0000256" key="1">
    <source>
        <dbReference type="SAM" id="MobiDB-lite"/>
    </source>
</evidence>
<feature type="compositionally biased region" description="Basic and acidic residues" evidence="1">
    <location>
        <begin position="106"/>
        <end position="120"/>
    </location>
</feature>
<protein>
    <submittedName>
        <fullName evidence="2">Uncharacterized protein</fullName>
    </submittedName>
</protein>
<feature type="compositionally biased region" description="Polar residues" evidence="1">
    <location>
        <begin position="1"/>
        <end position="17"/>
    </location>
</feature>
<feature type="region of interest" description="Disordered" evidence="1">
    <location>
        <begin position="1"/>
        <end position="21"/>
    </location>
</feature>
<proteinExistence type="predicted"/>
<evidence type="ECO:0000313" key="2">
    <source>
        <dbReference type="EMBL" id="KAK8222769.1"/>
    </source>
</evidence>
<reference evidence="2 3" key="1">
    <citation type="submission" date="2024-04" db="EMBL/GenBank/DDBJ databases">
        <title>Phyllosticta paracitricarpa is synonymous to the EU quarantine fungus P. citricarpa based on phylogenomic analyses.</title>
        <authorList>
            <consortium name="Lawrence Berkeley National Laboratory"/>
            <person name="Van Ingen-Buijs V.A."/>
            <person name="Van Westerhoven A.C."/>
            <person name="Haridas S."/>
            <person name="Skiadas P."/>
            <person name="Martin F."/>
            <person name="Groenewald J.Z."/>
            <person name="Crous P.W."/>
            <person name="Seidl M.F."/>
        </authorList>
    </citation>
    <scope>NUCLEOTIDE SEQUENCE [LARGE SCALE GENOMIC DNA]</scope>
    <source>
        <strain evidence="2 3">CBS 123374</strain>
    </source>
</reference>
<evidence type="ECO:0000313" key="3">
    <source>
        <dbReference type="Proteomes" id="UP001492380"/>
    </source>
</evidence>
<accession>A0ABR1Y9Y4</accession>
<feature type="region of interest" description="Disordered" evidence="1">
    <location>
        <begin position="101"/>
        <end position="120"/>
    </location>
</feature>
<gene>
    <name evidence="2" type="ORF">HDK90DRAFT_545285</name>
</gene>
<sequence>MRLTRSFKSTSATSTPTDFKHRGCRDDHSLFGEKKDAAISKHLKKLVWLPGKPEREVPRRFLEELAFKYQGSYEILKVPCFHTPYSRSLFFRIARHRLSAAPRSPRRSEAPDGHDGPDTGCKRILPFFQGDLRHTATPNQDFEGFFEPPIWSSTEAVGIIVQSNQPTYTFCYEQTARLAKDLDRLVVSGDIYQPVVCDALPLSSVTRLRHAW</sequence>
<organism evidence="2 3">
    <name type="scientific">Phyllosticta capitalensis</name>
    <dbReference type="NCBI Taxonomy" id="121624"/>
    <lineage>
        <taxon>Eukaryota</taxon>
        <taxon>Fungi</taxon>
        <taxon>Dikarya</taxon>
        <taxon>Ascomycota</taxon>
        <taxon>Pezizomycotina</taxon>
        <taxon>Dothideomycetes</taxon>
        <taxon>Dothideomycetes incertae sedis</taxon>
        <taxon>Botryosphaeriales</taxon>
        <taxon>Phyllostictaceae</taxon>
        <taxon>Phyllosticta</taxon>
    </lineage>
</organism>
<comment type="caution">
    <text evidence="2">The sequence shown here is derived from an EMBL/GenBank/DDBJ whole genome shotgun (WGS) entry which is preliminary data.</text>
</comment>
<name>A0ABR1Y9Y4_9PEZI</name>